<dbReference type="Proteomes" id="UP000887116">
    <property type="component" value="Unassembled WGS sequence"/>
</dbReference>
<proteinExistence type="predicted"/>
<evidence type="ECO:0000256" key="1">
    <source>
        <dbReference type="SAM" id="MobiDB-lite"/>
    </source>
</evidence>
<gene>
    <name evidence="2" type="ORF">TNCT_677841</name>
</gene>
<feature type="compositionally biased region" description="Polar residues" evidence="1">
    <location>
        <begin position="79"/>
        <end position="95"/>
    </location>
</feature>
<reference evidence="2" key="1">
    <citation type="submission" date="2020-07" db="EMBL/GenBank/DDBJ databases">
        <title>Multicomponent nature underlies the extraordinary mechanical properties of spider dragline silk.</title>
        <authorList>
            <person name="Kono N."/>
            <person name="Nakamura H."/>
            <person name="Mori M."/>
            <person name="Yoshida Y."/>
            <person name="Ohtoshi R."/>
            <person name="Malay A.D."/>
            <person name="Moran D.A.P."/>
            <person name="Tomita M."/>
            <person name="Numata K."/>
            <person name="Arakawa K."/>
        </authorList>
    </citation>
    <scope>NUCLEOTIDE SEQUENCE</scope>
</reference>
<organism evidence="2 3">
    <name type="scientific">Trichonephila clavata</name>
    <name type="common">Joro spider</name>
    <name type="synonym">Nephila clavata</name>
    <dbReference type="NCBI Taxonomy" id="2740835"/>
    <lineage>
        <taxon>Eukaryota</taxon>
        <taxon>Metazoa</taxon>
        <taxon>Ecdysozoa</taxon>
        <taxon>Arthropoda</taxon>
        <taxon>Chelicerata</taxon>
        <taxon>Arachnida</taxon>
        <taxon>Araneae</taxon>
        <taxon>Araneomorphae</taxon>
        <taxon>Entelegynae</taxon>
        <taxon>Araneoidea</taxon>
        <taxon>Nephilidae</taxon>
        <taxon>Trichonephila</taxon>
    </lineage>
</organism>
<name>A0A8X6IP29_TRICU</name>
<comment type="caution">
    <text evidence="2">The sequence shown here is derived from an EMBL/GenBank/DDBJ whole genome shotgun (WGS) entry which is preliminary data.</text>
</comment>
<dbReference type="AlphaFoldDB" id="A0A8X6IP29"/>
<keyword evidence="3" id="KW-1185">Reference proteome</keyword>
<feature type="region of interest" description="Disordered" evidence="1">
    <location>
        <begin position="76"/>
        <end position="95"/>
    </location>
</feature>
<evidence type="ECO:0000313" key="3">
    <source>
        <dbReference type="Proteomes" id="UP000887116"/>
    </source>
</evidence>
<evidence type="ECO:0000313" key="2">
    <source>
        <dbReference type="EMBL" id="GFQ80640.1"/>
    </source>
</evidence>
<accession>A0A8X6IP29</accession>
<sequence length="95" mass="10746">MQFLPLEKQFQTDTIEFEIEKRRIFVLNSDIRNRAVQALIKCQICQPPTTTKGFKSVVTCRSEDGDPMNHIAARVPIHTASNTLGGSQRNDSQLD</sequence>
<dbReference type="EMBL" id="BMAO01012329">
    <property type="protein sequence ID" value="GFQ80640.1"/>
    <property type="molecule type" value="Genomic_DNA"/>
</dbReference>
<protein>
    <submittedName>
        <fullName evidence="2">Uncharacterized protein</fullName>
    </submittedName>
</protein>